<keyword evidence="1" id="KW-0472">Membrane</keyword>
<evidence type="ECO:0000313" key="3">
    <source>
        <dbReference type="Proteomes" id="UP000777440"/>
    </source>
</evidence>
<dbReference type="RefSeq" id="WP_220340258.1">
    <property type="nucleotide sequence ID" value="NZ_JAEUAX010000010.1"/>
</dbReference>
<gene>
    <name evidence="2" type="ORF">JNB61_15960</name>
</gene>
<feature type="transmembrane region" description="Helical" evidence="1">
    <location>
        <begin position="158"/>
        <end position="177"/>
    </location>
</feature>
<keyword evidence="1" id="KW-0812">Transmembrane</keyword>
<dbReference type="EMBL" id="JAEUAX010000010">
    <property type="protein sequence ID" value="MBW9111272.1"/>
    <property type="molecule type" value="Genomic_DNA"/>
</dbReference>
<organism evidence="2 3">
    <name type="scientific">Microbacterium ureisolvens</name>
    <dbReference type="NCBI Taxonomy" id="2781186"/>
    <lineage>
        <taxon>Bacteria</taxon>
        <taxon>Bacillati</taxon>
        <taxon>Actinomycetota</taxon>
        <taxon>Actinomycetes</taxon>
        <taxon>Micrococcales</taxon>
        <taxon>Microbacteriaceae</taxon>
        <taxon>Microbacterium</taxon>
    </lineage>
</organism>
<reference evidence="2 3" key="1">
    <citation type="journal article" date="2021" name="MBio">
        <title>Poor Competitiveness of Bradyrhizobium in Pigeon Pea Root Colonization in Indian Soils.</title>
        <authorList>
            <person name="Chalasani D."/>
            <person name="Basu A."/>
            <person name="Pullabhotla S.V.S.R.N."/>
            <person name="Jorrin B."/>
            <person name="Neal A.L."/>
            <person name="Poole P.S."/>
            <person name="Podile A.R."/>
            <person name="Tkacz A."/>
        </authorList>
    </citation>
    <scope>NUCLEOTIDE SEQUENCE [LARGE SCALE GENOMIC DNA]</scope>
    <source>
        <strain evidence="2 3">HU12</strain>
    </source>
</reference>
<keyword evidence="1" id="KW-1133">Transmembrane helix</keyword>
<name>A0ABS7I357_9MICO</name>
<feature type="transmembrane region" description="Helical" evidence="1">
    <location>
        <begin position="44"/>
        <end position="61"/>
    </location>
</feature>
<evidence type="ECO:0000313" key="2">
    <source>
        <dbReference type="EMBL" id="MBW9111272.1"/>
    </source>
</evidence>
<sequence length="546" mass="57771">MSAGAGVRGVPPGRRRLALGGAIAALVVLPLVSGALATASIVGLVRIPAESIVALLVLALIPWRMLRLAVATAFGALVAVAVLVAGIDRGYQAALGIHFVPLDWPQLGDAYGVVASAIGSAAASAVFTVAVMLVVAVGVTAGWAALHVDAALRHRGDHGRAALATVTVAWIVMAVAAPPLRLPDPVAVAASASSLGSAVSRAVSALETRARVARQVAADPYAGVPATDLLTALEGKDVLFVFVESYGRVALEGDDISDGVHDVLRRGEETLGGDGYASRSAWLTSPTFGGVSWLAHATLQTGVWIDAQAVYDLVVRTDRLTLSAAFGRAGWRTVSDVPSNRHPWDVGSSFYRYDTMLDATNVGYRGPSFGYAQIPDQYTLKHFADQVLAASERPVMAEIDLVSSHTPWAPLPRLLPWADVGDGSIYDAQPAQSEQMSEVWKDPRTVQRHYGRSIEYALGSVLSFLENVDDPNLVVIMLGDHQPAAIVSGEDADRDVPISIIARDPAVFDEIAEWEWTSGLRPSDASPVWSMDAFRDRFFAAYRSAG</sequence>
<dbReference type="Gene3D" id="3.40.720.10">
    <property type="entry name" value="Alkaline Phosphatase, subunit A"/>
    <property type="match status" value="1"/>
</dbReference>
<dbReference type="SUPFAM" id="SSF53649">
    <property type="entry name" value="Alkaline phosphatase-like"/>
    <property type="match status" value="1"/>
</dbReference>
<evidence type="ECO:0000256" key="1">
    <source>
        <dbReference type="SAM" id="Phobius"/>
    </source>
</evidence>
<protein>
    <submittedName>
        <fullName evidence="2">CDP-alcohol phosphatidyltransferase</fullName>
    </submittedName>
</protein>
<accession>A0ABS7I357</accession>
<dbReference type="InterPro" id="IPR017850">
    <property type="entry name" value="Alkaline_phosphatase_core_sf"/>
</dbReference>
<keyword evidence="3" id="KW-1185">Reference proteome</keyword>
<feature type="transmembrane region" description="Helical" evidence="1">
    <location>
        <begin position="68"/>
        <end position="87"/>
    </location>
</feature>
<dbReference type="Proteomes" id="UP000777440">
    <property type="component" value="Unassembled WGS sequence"/>
</dbReference>
<proteinExistence type="predicted"/>
<feature type="transmembrane region" description="Helical" evidence="1">
    <location>
        <begin position="113"/>
        <end position="146"/>
    </location>
</feature>
<comment type="caution">
    <text evidence="2">The sequence shown here is derived from an EMBL/GenBank/DDBJ whole genome shotgun (WGS) entry which is preliminary data.</text>
</comment>